<proteinExistence type="predicted"/>
<dbReference type="Pfam" id="PF23213">
    <property type="entry name" value="DUF7065"/>
    <property type="match status" value="1"/>
</dbReference>
<accession>A0A1E3RDG3</accession>
<reference evidence="4" key="1">
    <citation type="submission" date="2016-09" db="EMBL/GenBank/DDBJ databases">
        <authorList>
            <person name="Greninger A.L."/>
            <person name="Jerome K.R."/>
            <person name="Mcnair B."/>
            <person name="Wallis C."/>
            <person name="Fang F."/>
        </authorList>
    </citation>
    <scope>NUCLEOTIDE SEQUENCE [LARGE SCALE GENOMIC DNA]</scope>
    <source>
        <strain evidence="4">M6</strain>
    </source>
</reference>
<name>A0A1E3RDG3_MYCFV</name>
<feature type="domain" description="DUF7064" evidence="1">
    <location>
        <begin position="200"/>
        <end position="286"/>
    </location>
</feature>
<dbReference type="EMBL" id="MIHA01000018">
    <property type="protein sequence ID" value="ODQ87903.1"/>
    <property type="molecule type" value="Genomic_DNA"/>
</dbReference>
<dbReference type="SUPFAM" id="SSF159245">
    <property type="entry name" value="AttH-like"/>
    <property type="match status" value="1"/>
</dbReference>
<dbReference type="STRING" id="1776.BHQ18_21595"/>
<dbReference type="Proteomes" id="UP000094053">
    <property type="component" value="Unassembled WGS sequence"/>
</dbReference>
<dbReference type="InterPro" id="IPR055493">
    <property type="entry name" value="DUF7065"/>
</dbReference>
<feature type="domain" description="DUF7065" evidence="2">
    <location>
        <begin position="16"/>
        <end position="178"/>
    </location>
</feature>
<comment type="caution">
    <text evidence="3">The sequence shown here is derived from an EMBL/GenBank/DDBJ whole genome shotgun (WGS) entry which is preliminary data.</text>
</comment>
<evidence type="ECO:0000313" key="3">
    <source>
        <dbReference type="EMBL" id="ODQ87903.1"/>
    </source>
</evidence>
<organism evidence="3 4">
    <name type="scientific">Mycolicibacterium flavescens</name>
    <name type="common">Mycobacterium flavescens</name>
    <dbReference type="NCBI Taxonomy" id="1776"/>
    <lineage>
        <taxon>Bacteria</taxon>
        <taxon>Bacillati</taxon>
        <taxon>Actinomycetota</taxon>
        <taxon>Actinomycetes</taxon>
        <taxon>Mycobacteriales</taxon>
        <taxon>Mycobacteriaceae</taxon>
        <taxon>Mycolicibacterium</taxon>
    </lineage>
</organism>
<protein>
    <submittedName>
        <fullName evidence="3">Uncharacterized protein</fullName>
    </submittedName>
</protein>
<dbReference type="RefSeq" id="WP_069415690.1">
    <property type="nucleotide sequence ID" value="NZ_JACKUL010000028.1"/>
</dbReference>
<sequence>MSDYNLSTEDDTLHTPPEGADTWWTETFWFTFAVPECKLFGNFYLYFRPLLNSIGGGVTLFDDTGTTPWETPFYSMQHHLPIPAGLDMRDARLPGGLFVRQREPNKSFAFGISNDEIDVDLQFDAIAPALVTAPKPRPPFTGAYHVDQAGRVTGTITLRAQPMEVNCILMRDRSWGRRSDLRGVKAGYDYAFPSVDDGFLGLSLDRGEDRVVMGFIWRDGVWSKAVSGERRVHRKDNGMPAAIDIEVIDELGRSAVAHGEVVSQFTNLVYPSMLVHQSLVEWSYAGATVYAEDQDVWDPAQWRAFRREGVLPSAPRKENR</sequence>
<evidence type="ECO:0000313" key="4">
    <source>
        <dbReference type="Proteomes" id="UP000094053"/>
    </source>
</evidence>
<gene>
    <name evidence="3" type="ORF">BHQ18_21595</name>
</gene>
<dbReference type="InterPro" id="IPR055492">
    <property type="entry name" value="DUF7064"/>
</dbReference>
<keyword evidence="4" id="KW-1185">Reference proteome</keyword>
<dbReference type="AlphaFoldDB" id="A0A1E3RDG3"/>
<dbReference type="Pfam" id="PF23212">
    <property type="entry name" value="DUF7064"/>
    <property type="match status" value="1"/>
</dbReference>
<evidence type="ECO:0000259" key="2">
    <source>
        <dbReference type="Pfam" id="PF23213"/>
    </source>
</evidence>
<evidence type="ECO:0000259" key="1">
    <source>
        <dbReference type="Pfam" id="PF23212"/>
    </source>
</evidence>
<dbReference type="OrthoDB" id="7054648at2"/>